<name>A0A3M7R4I4_BRAPC</name>
<dbReference type="AlphaFoldDB" id="A0A3M7R4I4"/>
<evidence type="ECO:0000313" key="2">
    <source>
        <dbReference type="EMBL" id="RNA18507.1"/>
    </source>
</evidence>
<keyword evidence="1" id="KW-1133">Transmembrane helix</keyword>
<keyword evidence="1" id="KW-0812">Transmembrane</keyword>
<accession>A0A3M7R4I4</accession>
<comment type="caution">
    <text evidence="2">The sequence shown here is derived from an EMBL/GenBank/DDBJ whole genome shotgun (WGS) entry which is preliminary data.</text>
</comment>
<protein>
    <submittedName>
        <fullName evidence="2">Uncharacterized protein</fullName>
    </submittedName>
</protein>
<sequence length="160" mass="19057">MCLFNGFWFHQESQGLFRCVHKFALASHLNNTITFNKEKKKLVSASKINYIFFKPEEGHLIEKRTKKLYNSIFFYFQIISGIISLFIYYLRKSPSQSKDLTWTFFLFIGFGLFHPSLYRKIKWSIRLGWLGGFKINSVNAEWCNIQKLHQLKKNLENIIT</sequence>
<feature type="transmembrane region" description="Helical" evidence="1">
    <location>
        <begin position="72"/>
        <end position="90"/>
    </location>
</feature>
<reference evidence="2 3" key="1">
    <citation type="journal article" date="2018" name="Sci. Rep.">
        <title>Genomic signatures of local adaptation to the degree of environmental predictability in rotifers.</title>
        <authorList>
            <person name="Franch-Gras L."/>
            <person name="Hahn C."/>
            <person name="Garcia-Roger E.M."/>
            <person name="Carmona M.J."/>
            <person name="Serra M."/>
            <person name="Gomez A."/>
        </authorList>
    </citation>
    <scope>NUCLEOTIDE SEQUENCE [LARGE SCALE GENOMIC DNA]</scope>
    <source>
        <strain evidence="2">HYR1</strain>
    </source>
</reference>
<organism evidence="2 3">
    <name type="scientific">Brachionus plicatilis</name>
    <name type="common">Marine rotifer</name>
    <name type="synonym">Brachionus muelleri</name>
    <dbReference type="NCBI Taxonomy" id="10195"/>
    <lineage>
        <taxon>Eukaryota</taxon>
        <taxon>Metazoa</taxon>
        <taxon>Spiralia</taxon>
        <taxon>Gnathifera</taxon>
        <taxon>Rotifera</taxon>
        <taxon>Eurotatoria</taxon>
        <taxon>Monogononta</taxon>
        <taxon>Pseudotrocha</taxon>
        <taxon>Ploima</taxon>
        <taxon>Brachionidae</taxon>
        <taxon>Brachionus</taxon>
    </lineage>
</organism>
<gene>
    <name evidence="2" type="ORF">BpHYR1_017303</name>
</gene>
<evidence type="ECO:0000256" key="1">
    <source>
        <dbReference type="SAM" id="Phobius"/>
    </source>
</evidence>
<keyword evidence="3" id="KW-1185">Reference proteome</keyword>
<feature type="transmembrane region" description="Helical" evidence="1">
    <location>
        <begin position="102"/>
        <end position="118"/>
    </location>
</feature>
<dbReference type="Proteomes" id="UP000276133">
    <property type="component" value="Unassembled WGS sequence"/>
</dbReference>
<keyword evidence="1" id="KW-0472">Membrane</keyword>
<dbReference type="EMBL" id="REGN01004226">
    <property type="protein sequence ID" value="RNA18507.1"/>
    <property type="molecule type" value="Genomic_DNA"/>
</dbReference>
<proteinExistence type="predicted"/>
<evidence type="ECO:0000313" key="3">
    <source>
        <dbReference type="Proteomes" id="UP000276133"/>
    </source>
</evidence>